<dbReference type="RefSeq" id="WP_108904356.1">
    <property type="nucleotide sequence ID" value="NZ_CP029187.1"/>
</dbReference>
<proteinExistence type="predicted"/>
<dbReference type="Pfam" id="PF20050">
    <property type="entry name" value="DUF6452"/>
    <property type="match status" value="1"/>
</dbReference>
<reference evidence="1 2" key="1">
    <citation type="submission" date="2018-05" db="EMBL/GenBank/DDBJ databases">
        <title>Genome sequencing of Flavobacterium sp. HYN0049.</title>
        <authorList>
            <person name="Yi H."/>
            <person name="Baek C."/>
        </authorList>
    </citation>
    <scope>NUCLEOTIDE SEQUENCE [LARGE SCALE GENOMIC DNA]</scope>
    <source>
        <strain evidence="1 2">HYN0049</strain>
    </source>
</reference>
<dbReference type="EMBL" id="CP029187">
    <property type="protein sequence ID" value="AWI26579.1"/>
    <property type="molecule type" value="Genomic_DNA"/>
</dbReference>
<evidence type="ECO:0000313" key="2">
    <source>
        <dbReference type="Proteomes" id="UP000244937"/>
    </source>
</evidence>
<dbReference type="AlphaFoldDB" id="A0A2S1SJN6"/>
<dbReference type="InterPro" id="IPR045607">
    <property type="entry name" value="DUF6452"/>
</dbReference>
<name>A0A2S1SJN6_9FLAO</name>
<organism evidence="1 2">
    <name type="scientific">Flavobacterium pallidum</name>
    <dbReference type="NCBI Taxonomy" id="2172098"/>
    <lineage>
        <taxon>Bacteria</taxon>
        <taxon>Pseudomonadati</taxon>
        <taxon>Bacteroidota</taxon>
        <taxon>Flavobacteriia</taxon>
        <taxon>Flavobacteriales</taxon>
        <taxon>Flavobacteriaceae</taxon>
        <taxon>Flavobacterium</taxon>
    </lineage>
</organism>
<dbReference type="OrthoDB" id="663527at2"/>
<gene>
    <name evidence="1" type="ORF">HYN49_12110</name>
</gene>
<dbReference type="Proteomes" id="UP000244937">
    <property type="component" value="Chromosome"/>
</dbReference>
<dbReference type="KEGG" id="fpal:HYN49_12110"/>
<keyword evidence="2" id="KW-1185">Reference proteome</keyword>
<protein>
    <submittedName>
        <fullName evidence="1">Uncharacterized protein</fullName>
    </submittedName>
</protein>
<evidence type="ECO:0000313" key="1">
    <source>
        <dbReference type="EMBL" id="AWI26579.1"/>
    </source>
</evidence>
<sequence length="184" mass="20774">MKKIYLLFLLALALCGCEKDDICDSSTSTTPRLVIEFYDYTNPAVLKNVTDLKVMGTGADEAIVFNSTLPEEDQNRYLANTNKIMLPLKINDDTVEYTLTLNSGNAVLNVTDIIRLNYTRTSEYVSRACGYKTLFKLNPDFNDNTSPLIINNIPTANSGNWIRNVEIIKSNLETENETHVKIFF</sequence>
<dbReference type="PROSITE" id="PS51257">
    <property type="entry name" value="PROKAR_LIPOPROTEIN"/>
    <property type="match status" value="1"/>
</dbReference>
<accession>A0A2S1SJN6</accession>